<dbReference type="SUPFAM" id="SSF53254">
    <property type="entry name" value="Phosphoglycerate mutase-like"/>
    <property type="match status" value="1"/>
</dbReference>
<sequence length="356" mass="39570">MGGLSGEEARKLHVPFQQDDKDDKGHAAHCVTMAMASTAQADVEGKDTSKGGEAPGADLRGLPEQLQAQTEAAVEEEETGPPLGTKRQYLVVMRHGERMDEIDVGWRQTSKRPWDPPLSDKGLLQATAAAEKLKGFTFGQVFISPFLRTMQTAANCCEGLGIPPEKWTVTCAVCEFLNPGILVKKPAKIPEGHINSWFWERGSFKSDLPLKLPEGYADRVQQGEQTFGRYPENLLQSRVRYSKAFKEITDAADGEDVLVVAHWDAVSGSIARLRPWAIADHVIHTGFTVSWREKQEDGTWGKWRLETKNGENGVHWVEAFKPIYLAGSATRKVYNVASGIVGRVNPFYHRKHHSDH</sequence>
<reference evidence="2 3" key="1">
    <citation type="submission" date="2024-06" db="EMBL/GenBank/DDBJ databases">
        <authorList>
            <person name="Kraege A."/>
            <person name="Thomma B."/>
        </authorList>
    </citation>
    <scope>NUCLEOTIDE SEQUENCE [LARGE SCALE GENOMIC DNA]</scope>
</reference>
<protein>
    <submittedName>
        <fullName evidence="2">G11636 protein</fullName>
    </submittedName>
</protein>
<dbReference type="InterPro" id="IPR013078">
    <property type="entry name" value="His_Pase_superF_clade-1"/>
</dbReference>
<name>A0ABP1GCK1_9CHLO</name>
<accession>A0ABP1GCK1</accession>
<dbReference type="Pfam" id="PF00300">
    <property type="entry name" value="His_Phos_1"/>
    <property type="match status" value="1"/>
</dbReference>
<dbReference type="Gene3D" id="3.40.50.1240">
    <property type="entry name" value="Phosphoglycerate mutase-like"/>
    <property type="match status" value="1"/>
</dbReference>
<dbReference type="Proteomes" id="UP001497392">
    <property type="component" value="Unassembled WGS sequence"/>
</dbReference>
<dbReference type="SMART" id="SM00855">
    <property type="entry name" value="PGAM"/>
    <property type="match status" value="1"/>
</dbReference>
<dbReference type="InterPro" id="IPR051710">
    <property type="entry name" value="Phosphatase_SH3-domain"/>
</dbReference>
<evidence type="ECO:0000313" key="2">
    <source>
        <dbReference type="EMBL" id="CAL5228491.1"/>
    </source>
</evidence>
<keyword evidence="3" id="KW-1185">Reference proteome</keyword>
<gene>
    <name evidence="2" type="primary">g11636</name>
    <name evidence="2" type="ORF">VP750_LOCUS10397</name>
</gene>
<evidence type="ECO:0000313" key="3">
    <source>
        <dbReference type="Proteomes" id="UP001497392"/>
    </source>
</evidence>
<organism evidence="2 3">
    <name type="scientific">Coccomyxa viridis</name>
    <dbReference type="NCBI Taxonomy" id="1274662"/>
    <lineage>
        <taxon>Eukaryota</taxon>
        <taxon>Viridiplantae</taxon>
        <taxon>Chlorophyta</taxon>
        <taxon>core chlorophytes</taxon>
        <taxon>Trebouxiophyceae</taxon>
        <taxon>Trebouxiophyceae incertae sedis</taxon>
        <taxon>Coccomyxaceae</taxon>
        <taxon>Coccomyxa</taxon>
    </lineage>
</organism>
<dbReference type="PANTHER" id="PTHR16469:SF27">
    <property type="entry name" value="UBIQUITIN-ASSOCIATED AND SH3 DOMAIN-CONTAINING BA-RELATED"/>
    <property type="match status" value="1"/>
</dbReference>
<proteinExistence type="predicted"/>
<dbReference type="PANTHER" id="PTHR16469">
    <property type="entry name" value="UBIQUITIN-ASSOCIATED AND SH3 DOMAIN-CONTAINING BA-RELATED"/>
    <property type="match status" value="1"/>
</dbReference>
<dbReference type="CDD" id="cd07067">
    <property type="entry name" value="HP_PGM_like"/>
    <property type="match status" value="1"/>
</dbReference>
<evidence type="ECO:0000256" key="1">
    <source>
        <dbReference type="SAM" id="MobiDB-lite"/>
    </source>
</evidence>
<dbReference type="EMBL" id="CAXHTA020000018">
    <property type="protein sequence ID" value="CAL5228491.1"/>
    <property type="molecule type" value="Genomic_DNA"/>
</dbReference>
<comment type="caution">
    <text evidence="2">The sequence shown here is derived from an EMBL/GenBank/DDBJ whole genome shotgun (WGS) entry which is preliminary data.</text>
</comment>
<feature type="region of interest" description="Disordered" evidence="1">
    <location>
        <begin position="1"/>
        <end position="60"/>
    </location>
</feature>
<dbReference type="InterPro" id="IPR029033">
    <property type="entry name" value="His_PPase_superfam"/>
</dbReference>